<dbReference type="PANTHER" id="PTHR30231">
    <property type="entry name" value="DNA POLYMERASE III SUBUNIT EPSILON"/>
    <property type="match status" value="1"/>
</dbReference>
<dbReference type="InterPro" id="IPR013520">
    <property type="entry name" value="Ribonucl_H"/>
</dbReference>
<keyword evidence="9" id="KW-0067">ATP-binding</keyword>
<evidence type="ECO:0000313" key="9">
    <source>
        <dbReference type="EMBL" id="EKU27410.1"/>
    </source>
</evidence>
<gene>
    <name evidence="9" type="ORF">C683_0741</name>
</gene>
<sequence>MKKTYAIIDIETTNSSFKKGKMIQFACALVQKDKVIQRFNTFINPETPIHEGITQLTGITEEMVKDAPYFCDVASILHDLLTDCTLVAHNAQFDVNFLNMQFEQEGLTPLSCPVIDTVQLAEVLFPTVEGYRLQNLAKELKLTHCHAHRADSDVEATVELFLALKTKWQSLPAHIQKRVVRYADCFYENTGEFFADFISLEKELDPKYIKIGIFSLLRKEKEDDTLSFAEVGQQKTIGIELPQKDRFFAYEEMKKKKKNSLCLIPKYEYQRWTEKGYEVWDCASEYIDLELFQNHWDESNSDEVRRLQIKLLIWLTETKTGCFHELRLKIRPNFFQQIAHRGLSFLQKRKRTYSYDFLVRQEERIKHQAHIIMTQERFLEYEEEENPIRNTLYVDEATYFSFLLEENTKEYLSLQKFKHWQQQLTKEDFASKIEFPSEKQTRQWNSYLPFLKKKTVFFYQKWKEYYQTGDLKKLPSIEKMKNQLQQYITILNKGIQYVQKSQNRKREKKEIESFFIELIQWADYLYVYLESENMGIKTGIDDKEHPYLFRDKKREWEFYIHIQEVGTIYLVDECLIQEGKSYYPLDYCFYWKEETNIQKQEKEVILYDQLSSLSTNEFVYAYVNQQGIYSINKWLSQGQRVYLPFTTSFYYAFLFQNIKITLMNTISLTLWQEIFLEKLHRKDCLIERSSFPREK</sequence>
<dbReference type="SMART" id="SM00479">
    <property type="entry name" value="EXOIII"/>
    <property type="match status" value="1"/>
</dbReference>
<evidence type="ECO:0000313" key="10">
    <source>
        <dbReference type="Proteomes" id="UP000016057"/>
    </source>
</evidence>
<dbReference type="PATRIC" id="fig|1234409.3.peg.692"/>
<dbReference type="SUPFAM" id="SSF53098">
    <property type="entry name" value="Ribonuclease H-like"/>
    <property type="match status" value="1"/>
</dbReference>
<evidence type="ECO:0000256" key="7">
    <source>
        <dbReference type="ARBA" id="ARBA00070925"/>
    </source>
</evidence>
<evidence type="ECO:0000256" key="2">
    <source>
        <dbReference type="ARBA" id="ARBA00022695"/>
    </source>
</evidence>
<dbReference type="GO" id="GO:0003677">
    <property type="term" value="F:DNA binding"/>
    <property type="evidence" value="ECO:0007669"/>
    <property type="project" value="InterPro"/>
</dbReference>
<evidence type="ECO:0000256" key="1">
    <source>
        <dbReference type="ARBA" id="ARBA00022679"/>
    </source>
</evidence>
<dbReference type="Pfam" id="PF00929">
    <property type="entry name" value="RNase_T"/>
    <property type="match status" value="1"/>
</dbReference>
<dbReference type="AlphaFoldDB" id="K8Z947"/>
<dbReference type="InterPro" id="IPR012337">
    <property type="entry name" value="RNaseH-like_sf"/>
</dbReference>
<dbReference type="CDD" id="cd06127">
    <property type="entry name" value="DEDDh"/>
    <property type="match status" value="1"/>
</dbReference>
<dbReference type="InterPro" id="IPR006054">
    <property type="entry name" value="DnaQ"/>
</dbReference>
<dbReference type="OrthoDB" id="9803913at2"/>
<keyword evidence="2" id="KW-0548">Nucleotidyltransferase</keyword>
<protein>
    <recommendedName>
        <fullName evidence="7">DNA polymerase III polC-type</fullName>
    </recommendedName>
</protein>
<keyword evidence="3" id="KW-0235">DNA replication</keyword>
<keyword evidence="5" id="KW-0269">Exonuclease</keyword>
<keyword evidence="9" id="KW-0547">Nucleotide-binding</keyword>
<dbReference type="GO" id="GO:0008408">
    <property type="term" value="F:3'-5' exonuclease activity"/>
    <property type="evidence" value="ECO:0007669"/>
    <property type="project" value="TreeGrafter"/>
</dbReference>
<dbReference type="GO" id="GO:0004386">
    <property type="term" value="F:helicase activity"/>
    <property type="evidence" value="ECO:0007669"/>
    <property type="project" value="UniProtKB-KW"/>
</dbReference>
<keyword evidence="5" id="KW-0378">Hydrolase</keyword>
<dbReference type="GO" id="GO:0003887">
    <property type="term" value="F:DNA-directed DNA polymerase activity"/>
    <property type="evidence" value="ECO:0007669"/>
    <property type="project" value="UniProtKB-KW"/>
</dbReference>
<dbReference type="PANTHER" id="PTHR30231:SF41">
    <property type="entry name" value="DNA POLYMERASE III SUBUNIT EPSILON"/>
    <property type="match status" value="1"/>
</dbReference>
<evidence type="ECO:0000256" key="3">
    <source>
        <dbReference type="ARBA" id="ARBA00022705"/>
    </source>
</evidence>
<evidence type="ECO:0000256" key="4">
    <source>
        <dbReference type="ARBA" id="ARBA00022722"/>
    </source>
</evidence>
<organism evidence="9 10">
    <name type="scientific">Catellicoccus marimammalium M35/04/3</name>
    <dbReference type="NCBI Taxonomy" id="1234409"/>
    <lineage>
        <taxon>Bacteria</taxon>
        <taxon>Bacillati</taxon>
        <taxon>Bacillota</taxon>
        <taxon>Bacilli</taxon>
        <taxon>Lactobacillales</taxon>
        <taxon>Enterococcaceae</taxon>
        <taxon>Catellicoccus</taxon>
    </lineage>
</organism>
<proteinExistence type="predicted"/>
<evidence type="ECO:0000259" key="8">
    <source>
        <dbReference type="SMART" id="SM00479"/>
    </source>
</evidence>
<dbReference type="EMBL" id="AMYT01000017">
    <property type="protein sequence ID" value="EKU27410.1"/>
    <property type="molecule type" value="Genomic_DNA"/>
</dbReference>
<comment type="caution">
    <text evidence="9">The sequence shown here is derived from an EMBL/GenBank/DDBJ whole genome shotgun (WGS) entry which is preliminary data.</text>
</comment>
<dbReference type="eggNOG" id="COG0847">
    <property type="taxonomic scope" value="Bacteria"/>
</dbReference>
<keyword evidence="6" id="KW-0239">DNA-directed DNA polymerase</keyword>
<keyword evidence="10" id="KW-1185">Reference proteome</keyword>
<accession>K8Z947</accession>
<feature type="domain" description="Exonuclease" evidence="8">
    <location>
        <begin position="4"/>
        <end position="170"/>
    </location>
</feature>
<dbReference type="Gene3D" id="3.30.420.10">
    <property type="entry name" value="Ribonuclease H-like superfamily/Ribonuclease H"/>
    <property type="match status" value="1"/>
</dbReference>
<evidence type="ECO:0000256" key="6">
    <source>
        <dbReference type="ARBA" id="ARBA00022932"/>
    </source>
</evidence>
<dbReference type="STRING" id="1234409.C683_0741"/>
<dbReference type="FunFam" id="3.30.420.10:FF:000045">
    <property type="entry name" value="3'-5' exonuclease DinG"/>
    <property type="match status" value="1"/>
</dbReference>
<dbReference type="NCBIfam" id="TIGR00573">
    <property type="entry name" value="dnaq"/>
    <property type="match status" value="1"/>
</dbReference>
<name>K8Z947_9ENTE</name>
<keyword evidence="4" id="KW-0540">Nuclease</keyword>
<evidence type="ECO:0000256" key="5">
    <source>
        <dbReference type="ARBA" id="ARBA00022839"/>
    </source>
</evidence>
<dbReference type="InterPro" id="IPR036397">
    <property type="entry name" value="RNaseH_sf"/>
</dbReference>
<dbReference type="RefSeq" id="WP_009490149.1">
    <property type="nucleotide sequence ID" value="NZ_AMYT01000017.1"/>
</dbReference>
<dbReference type="GO" id="GO:0045004">
    <property type="term" value="P:DNA replication proofreading"/>
    <property type="evidence" value="ECO:0007669"/>
    <property type="project" value="TreeGrafter"/>
</dbReference>
<keyword evidence="1" id="KW-0808">Transferase</keyword>
<dbReference type="GO" id="GO:0005829">
    <property type="term" value="C:cytosol"/>
    <property type="evidence" value="ECO:0007669"/>
    <property type="project" value="TreeGrafter"/>
</dbReference>
<keyword evidence="9" id="KW-0347">Helicase</keyword>
<reference evidence="9 10" key="1">
    <citation type="journal article" date="2013" name="Genome Announc.">
        <title>Draft Genome Sequence of Catellicoccus marimammalium, a Novel Species Commonly Found in Gull Feces.</title>
        <authorList>
            <person name="Weigand M.R."/>
            <person name="Ryu H."/>
            <person name="Bozcek L."/>
            <person name="Konstantinidis K.T."/>
            <person name="Santo Domingo J.W."/>
        </authorList>
    </citation>
    <scope>NUCLEOTIDE SEQUENCE [LARGE SCALE GENOMIC DNA]</scope>
    <source>
        <strain evidence="9 10">M35/04/3</strain>
    </source>
</reference>
<dbReference type="Proteomes" id="UP000016057">
    <property type="component" value="Unassembled WGS sequence"/>
</dbReference>